<evidence type="ECO:0000256" key="2">
    <source>
        <dbReference type="SAM" id="Phobius"/>
    </source>
</evidence>
<keyword evidence="2" id="KW-0812">Transmembrane</keyword>
<dbReference type="Proteomes" id="UP001172102">
    <property type="component" value="Unassembled WGS sequence"/>
</dbReference>
<reference evidence="4" key="1">
    <citation type="submission" date="2023-06" db="EMBL/GenBank/DDBJ databases">
        <title>Genome-scale phylogeny and comparative genomics of the fungal order Sordariales.</title>
        <authorList>
            <consortium name="Lawrence Berkeley National Laboratory"/>
            <person name="Hensen N."/>
            <person name="Bonometti L."/>
            <person name="Westerberg I."/>
            <person name="Brannstrom I.O."/>
            <person name="Guillou S."/>
            <person name="Cros-Aarteil S."/>
            <person name="Calhoun S."/>
            <person name="Haridas S."/>
            <person name="Kuo A."/>
            <person name="Mondo S."/>
            <person name="Pangilinan J."/>
            <person name="Riley R."/>
            <person name="Labutti K."/>
            <person name="Andreopoulos B."/>
            <person name="Lipzen A."/>
            <person name="Chen C."/>
            <person name="Yanf M."/>
            <person name="Daum C."/>
            <person name="Ng V."/>
            <person name="Clum A."/>
            <person name="Steindorff A."/>
            <person name="Ohm R."/>
            <person name="Martin F."/>
            <person name="Silar P."/>
            <person name="Natvig D."/>
            <person name="Lalanne C."/>
            <person name="Gautier V."/>
            <person name="Ament-Velasquez S.L."/>
            <person name="Kruys A."/>
            <person name="Hutchinson M.I."/>
            <person name="Powell A.J."/>
            <person name="Barry K."/>
            <person name="Miller A.N."/>
            <person name="Grigoriev I.V."/>
            <person name="Debuchy R."/>
            <person name="Gladieux P."/>
            <person name="Thoren M.H."/>
            <person name="Johannesson H."/>
        </authorList>
    </citation>
    <scope>NUCLEOTIDE SEQUENCE</scope>
    <source>
        <strain evidence="4">SMH4607-1</strain>
    </source>
</reference>
<keyword evidence="2" id="KW-0472">Membrane</keyword>
<evidence type="ECO:0000256" key="3">
    <source>
        <dbReference type="SAM" id="SignalP"/>
    </source>
</evidence>
<evidence type="ECO:0000313" key="4">
    <source>
        <dbReference type="EMBL" id="KAK0729993.1"/>
    </source>
</evidence>
<dbReference type="AlphaFoldDB" id="A0AA40EC67"/>
<evidence type="ECO:0000256" key="1">
    <source>
        <dbReference type="SAM" id="MobiDB-lite"/>
    </source>
</evidence>
<accession>A0AA40EC67</accession>
<feature type="chain" id="PRO_5041409953" evidence="3">
    <location>
        <begin position="22"/>
        <end position="518"/>
    </location>
</feature>
<organism evidence="4 5">
    <name type="scientific">Lasiosphaeris hirsuta</name>
    <dbReference type="NCBI Taxonomy" id="260670"/>
    <lineage>
        <taxon>Eukaryota</taxon>
        <taxon>Fungi</taxon>
        <taxon>Dikarya</taxon>
        <taxon>Ascomycota</taxon>
        <taxon>Pezizomycotina</taxon>
        <taxon>Sordariomycetes</taxon>
        <taxon>Sordariomycetidae</taxon>
        <taxon>Sordariales</taxon>
        <taxon>Lasiosphaeriaceae</taxon>
        <taxon>Lasiosphaeris</taxon>
    </lineage>
</organism>
<dbReference type="EMBL" id="JAUKUA010000001">
    <property type="protein sequence ID" value="KAK0729993.1"/>
    <property type="molecule type" value="Genomic_DNA"/>
</dbReference>
<keyword evidence="5" id="KW-1185">Reference proteome</keyword>
<dbReference type="SUPFAM" id="SSF89372">
    <property type="entry name" value="Fucose-specific lectin"/>
    <property type="match status" value="1"/>
</dbReference>
<sequence>MASKIPAALLLLAAAVSPCQAAIAAWWNGIGPQIILQNTTTDAIRHSTCNAFNTPFYSPTDGSELLLNYKPKTGTPLAGTGYWNELTTIASVFYVNKDNSLCNALFECNMATGLFKSQGNWVISDDAPSIHNNTGLSVVLLGATGGYRVYYHDEDMLINEIGYTQDSGWQYRGIISHDPQISPAIGAAFTGKENITIVNARDEQNMEAARYYQDETWRITTFPHPLEGNLTTQDTNATSIALNETTATNFTLNAYTGTPKSLAVTIDSAYTRSVWYIGNDSTLYSVANKNWVWGKQANQSNAFWPQADTPNAEFGVASEFKSSMVRIYYFVKGSLAEIKYENGAWKAWTTVSKPQAVVTTQTPSSPIPTSIATSSTSATAAAAAAGTAGLSSGAKAGVGIGVTLGVLALGAIGAAFLVIRRRRNNTEPTAATLDPDTPVPPYGELADLQPGAAGYDNYRWEKKDSPPPVPQYAPNYGTHQLDAPVRPMEMEAPRPMYELPDQTYSHELVGDGQRHQAS</sequence>
<feature type="transmembrane region" description="Helical" evidence="2">
    <location>
        <begin position="396"/>
        <end position="419"/>
    </location>
</feature>
<name>A0AA40EC67_9PEZI</name>
<feature type="signal peptide" evidence="3">
    <location>
        <begin position="1"/>
        <end position="21"/>
    </location>
</feature>
<feature type="region of interest" description="Disordered" evidence="1">
    <location>
        <begin position="462"/>
        <end position="481"/>
    </location>
</feature>
<protein>
    <submittedName>
        <fullName evidence="4">Uncharacterized protein</fullName>
    </submittedName>
</protein>
<keyword evidence="3" id="KW-0732">Signal</keyword>
<proteinExistence type="predicted"/>
<evidence type="ECO:0000313" key="5">
    <source>
        <dbReference type="Proteomes" id="UP001172102"/>
    </source>
</evidence>
<comment type="caution">
    <text evidence="4">The sequence shown here is derived from an EMBL/GenBank/DDBJ whole genome shotgun (WGS) entry which is preliminary data.</text>
</comment>
<dbReference type="Gene3D" id="2.120.10.70">
    <property type="entry name" value="Fucose-specific lectin"/>
    <property type="match status" value="1"/>
</dbReference>
<keyword evidence="2" id="KW-1133">Transmembrane helix</keyword>
<gene>
    <name evidence="4" type="ORF">B0H67DRAFT_560455</name>
</gene>